<evidence type="ECO:0000313" key="4">
    <source>
        <dbReference type="EMBL" id="AFU97760.1"/>
    </source>
</evidence>
<feature type="domain" description="Glycosyltransferase 2-like" evidence="2">
    <location>
        <begin position="227"/>
        <end position="344"/>
    </location>
</feature>
<feature type="domain" description="Glycosyl transferase family 1" evidence="1">
    <location>
        <begin position="763"/>
        <end position="917"/>
    </location>
</feature>
<dbReference type="InterPro" id="IPR028098">
    <property type="entry name" value="Glyco_trans_4-like_N"/>
</dbReference>
<dbReference type="CDD" id="cd00761">
    <property type="entry name" value="Glyco_tranf_GTA_type"/>
    <property type="match status" value="1"/>
</dbReference>
<proteinExistence type="predicted"/>
<dbReference type="AlphaFoldDB" id="K4KHV0"/>
<dbReference type="STRING" id="1117647.M5M_02715"/>
<gene>
    <name evidence="4" type="ordered locus">M5M_02715</name>
</gene>
<dbReference type="SUPFAM" id="SSF53756">
    <property type="entry name" value="UDP-Glycosyltransferase/glycogen phosphorylase"/>
    <property type="match status" value="1"/>
</dbReference>
<dbReference type="HOGENOM" id="CLU_293857_0_0_6"/>
<feature type="domain" description="Glycosyltransferase subfamily 4-like N-terminal" evidence="3">
    <location>
        <begin position="595"/>
        <end position="755"/>
    </location>
</feature>
<dbReference type="Pfam" id="PF00534">
    <property type="entry name" value="Glycos_transf_1"/>
    <property type="match status" value="1"/>
</dbReference>
<evidence type="ECO:0000259" key="2">
    <source>
        <dbReference type="Pfam" id="PF00535"/>
    </source>
</evidence>
<dbReference type="SUPFAM" id="SSF53448">
    <property type="entry name" value="Nucleotide-diphospho-sugar transferases"/>
    <property type="match status" value="1"/>
</dbReference>
<dbReference type="InterPro" id="IPR029044">
    <property type="entry name" value="Nucleotide-diphossugar_trans"/>
</dbReference>
<name>K4KHV0_SIMAS</name>
<dbReference type="PANTHER" id="PTHR22916">
    <property type="entry name" value="GLYCOSYLTRANSFERASE"/>
    <property type="match status" value="1"/>
</dbReference>
<dbReference type="Pfam" id="PF13439">
    <property type="entry name" value="Glyco_transf_4"/>
    <property type="match status" value="1"/>
</dbReference>
<dbReference type="Proteomes" id="UP000000466">
    <property type="component" value="Chromosome"/>
</dbReference>
<evidence type="ECO:0000259" key="3">
    <source>
        <dbReference type="Pfam" id="PF13439"/>
    </source>
</evidence>
<dbReference type="Gene3D" id="3.90.550.10">
    <property type="entry name" value="Spore Coat Polysaccharide Biosynthesis Protein SpsA, Chain A"/>
    <property type="match status" value="1"/>
</dbReference>
<dbReference type="GO" id="GO:0016758">
    <property type="term" value="F:hexosyltransferase activity"/>
    <property type="evidence" value="ECO:0007669"/>
    <property type="project" value="UniProtKB-ARBA"/>
</dbReference>
<dbReference type="KEGG" id="saga:M5M_02715"/>
<keyword evidence="5" id="KW-1185">Reference proteome</keyword>
<sequence length="950" mass="106551">MDARNLLTNEALRSKIESIFDSEWYLEEYPDVRRAKISPFQHYLEYGRAEGRFPCALTAIELEKRLWSAADIDAVLHALKELISEPGLQNDLAAWVLARWHGSFERWVEVQNFTETLLSNSSALTLLAHHGPYLLAFAAAYRLGDLERAGAILSLTGWPESMDKYLARSMLAEDTKKPSYFSLLWQNKLANVVKKIDANSPISLDNLTLHAPPAEKQRNIFRSTLVTVIVPLFNAEATVSTALYSLSSQSWKYLEILVVDDASTDASVDVVQRHIQQDPRIRLIRHHTNQGAYAARNSALQVAKGEYITTHDADDWSHPQKIEMQVTALLKRRHYAASVSHWVRCSTSLEFGSWRAEPSWVHRNVSSIMVRRKVLRKIGYWDLVSVNSDTEYYYRIKRYFGENSIIEVLPGIPLSFGRTESTSLTQSKLTHLRTQYSGVRKTYHDAAMAWQAATPKRKLYVPAFPDRRPFPAPELIIRGNDNQKSDNRRLLAAASGHFDAEYYLLRYPDVQKSKMDPLVHYVSFGEAEGRDPSPLFSSSGYCYLKELSPTESPLIHAIENGWNFSKPVAFKGELDPRDGVTIAVFGHMVSEQQFGGERSLMDMLRALNAPGINVILYLPSAGSANYIDAVKPYCHQLVILPFRWWVKGRALDEKIIDYLVKTFDEQQISLVYVNTLVVYEPLLAAKASNITGVMHVRELPAADEALCNVLGASAEDVKQHVLGLADGFIANSRSVADWLGEAARCSIVPNCINLTEQVAPLPNGERLQVAMLSSNLAKKGLDDFIEVAKRCAQSELPIDFLLYGPESVDLKVHMSNNSLPDSLSVCGYVANPNIALAKADVVVNLSHFQESFGRSVLEAMAFGRTVIVYNWGALPELVGEDVGFVVPYNQLGAVVDKLALLAHDRSLLKALGASAREVAEKNYGFEHYSNLLRACLFKYSQRTVAWQVMY</sequence>
<reference evidence="4 5" key="1">
    <citation type="journal article" date="2013" name="Genome Announc.">
        <title>Complete genome sequence of Simiduia agarivorans SA1(T), a marine bacterium able to degrade a variety of polysaccharides.</title>
        <authorList>
            <person name="Lin S.Y."/>
            <person name="Shieh W.Y."/>
            <person name="Chen J.S."/>
            <person name="Tang S.L."/>
        </authorList>
    </citation>
    <scope>NUCLEOTIDE SEQUENCE [LARGE SCALE GENOMIC DNA]</scope>
    <source>
        <strain evidence="5">DSM 21679 / JCM 13881 / BCRC 17597 / SA1</strain>
    </source>
</reference>
<dbReference type="PANTHER" id="PTHR22916:SF3">
    <property type="entry name" value="UDP-GLCNAC:BETAGAL BETA-1,3-N-ACETYLGLUCOSAMINYLTRANSFERASE-LIKE PROTEIN 1"/>
    <property type="match status" value="1"/>
</dbReference>
<dbReference type="CDD" id="cd03801">
    <property type="entry name" value="GT4_PimA-like"/>
    <property type="match status" value="1"/>
</dbReference>
<keyword evidence="4" id="KW-0808">Transferase</keyword>
<dbReference type="eggNOG" id="COG0438">
    <property type="taxonomic scope" value="Bacteria"/>
</dbReference>
<dbReference type="eggNOG" id="COG1215">
    <property type="taxonomic scope" value="Bacteria"/>
</dbReference>
<dbReference type="Gene3D" id="3.40.50.2000">
    <property type="entry name" value="Glycogen Phosphorylase B"/>
    <property type="match status" value="2"/>
</dbReference>
<dbReference type="InterPro" id="IPR001296">
    <property type="entry name" value="Glyco_trans_1"/>
</dbReference>
<evidence type="ECO:0000259" key="1">
    <source>
        <dbReference type="Pfam" id="PF00534"/>
    </source>
</evidence>
<dbReference type="EMBL" id="CP003746">
    <property type="protein sequence ID" value="AFU97760.1"/>
    <property type="molecule type" value="Genomic_DNA"/>
</dbReference>
<dbReference type="Pfam" id="PF00535">
    <property type="entry name" value="Glycos_transf_2"/>
    <property type="match status" value="1"/>
</dbReference>
<accession>K4KHV0</accession>
<protein>
    <submittedName>
        <fullName evidence="4">Family 2 glycosyl transferase</fullName>
    </submittedName>
</protein>
<organism evidence="4 5">
    <name type="scientific">Simiduia agarivorans (strain DSM 21679 / JCM 13881 / BCRC 17597 / SA1)</name>
    <dbReference type="NCBI Taxonomy" id="1117647"/>
    <lineage>
        <taxon>Bacteria</taxon>
        <taxon>Pseudomonadati</taxon>
        <taxon>Pseudomonadota</taxon>
        <taxon>Gammaproteobacteria</taxon>
        <taxon>Cellvibrionales</taxon>
        <taxon>Cellvibrionaceae</taxon>
        <taxon>Simiduia</taxon>
    </lineage>
</organism>
<dbReference type="InterPro" id="IPR001173">
    <property type="entry name" value="Glyco_trans_2-like"/>
</dbReference>
<evidence type="ECO:0000313" key="5">
    <source>
        <dbReference type="Proteomes" id="UP000000466"/>
    </source>
</evidence>